<evidence type="ECO:0000313" key="9">
    <source>
        <dbReference type="Proteomes" id="UP000311382"/>
    </source>
</evidence>
<dbReference type="STRING" id="5288.A0A5C5G0Q4"/>
<evidence type="ECO:0000256" key="6">
    <source>
        <dbReference type="SAM" id="MobiDB-lite"/>
    </source>
</evidence>
<dbReference type="OrthoDB" id="424012at2759"/>
<dbReference type="PANTHER" id="PTHR10625:SF17">
    <property type="entry name" value="HISTONE DEACETYLASE 8"/>
    <property type="match status" value="1"/>
</dbReference>
<evidence type="ECO:0000256" key="1">
    <source>
        <dbReference type="ARBA" id="ARBA00001947"/>
    </source>
</evidence>
<keyword evidence="4 8" id="KW-0378">Hydrolase</keyword>
<evidence type="ECO:0000256" key="2">
    <source>
        <dbReference type="ARBA" id="ARBA00005947"/>
    </source>
</evidence>
<reference evidence="8 9" key="1">
    <citation type="submission" date="2019-03" db="EMBL/GenBank/DDBJ databases">
        <title>Rhodosporidium diobovatum UCD-FST 08-225 genome sequencing, assembly, and annotation.</title>
        <authorList>
            <person name="Fakankun I.U."/>
            <person name="Fristensky B."/>
            <person name="Levin D.B."/>
        </authorList>
    </citation>
    <scope>NUCLEOTIDE SEQUENCE [LARGE SCALE GENOMIC DNA]</scope>
    <source>
        <strain evidence="8 9">UCD-FST 08-225</strain>
    </source>
</reference>
<gene>
    <name evidence="8" type="ORF">DMC30DRAFT_393387</name>
</gene>
<dbReference type="AlphaFoldDB" id="A0A5C5G0Q4"/>
<evidence type="ECO:0000313" key="8">
    <source>
        <dbReference type="EMBL" id="TNY22022.1"/>
    </source>
</evidence>
<comment type="cofactor">
    <cofactor evidence="1">
        <name>Zn(2+)</name>
        <dbReference type="ChEBI" id="CHEBI:29105"/>
    </cofactor>
</comment>
<evidence type="ECO:0000256" key="3">
    <source>
        <dbReference type="ARBA" id="ARBA00022723"/>
    </source>
</evidence>
<dbReference type="InterPro" id="IPR023801">
    <property type="entry name" value="His_deacetylse_dom"/>
</dbReference>
<name>A0A5C5G0Q4_9BASI</name>
<accession>A0A5C5G0Q4</accession>
<dbReference type="InterPro" id="IPR023696">
    <property type="entry name" value="Ureohydrolase_dom_sf"/>
</dbReference>
<feature type="compositionally biased region" description="Low complexity" evidence="6">
    <location>
        <begin position="368"/>
        <end position="390"/>
    </location>
</feature>
<sequence length="390" mass="41634">MLVFHSPLSLLHDPPHEILSGCLQPYFESPERYYRILSALVGPTLSSAAAAATAAGSHVGPWRAEERRLEWTRDEVLTSELDRAVRAVHDGEYLDFLREIYDEWVAEGGSKDAALPETFLRGDMLLEPASVGDGSDGKGSAIARIGRHSFDLSAPITADTYICALASTRVALSALSALLDPDSPSPRRGVFALCRPPGHHATPRLCGGYCFLNSAAVAAREAQRLLAERRAPPTPGGGGTSDMPRVAVLDVDYHHGNGTSQTFYADPSVLYVSLHGSPDYPYYTGAASEEGAPGAEGTNVNVPLPLGTDDDAYVEALERAVDRVRDWGPEVLVVSYVSHAPPSSVLTPPPSLSRSGQARAHRPEPDLTRPTNPRARARAASASTPSVATR</sequence>
<dbReference type="SUPFAM" id="SSF52768">
    <property type="entry name" value="Arginase/deacetylase"/>
    <property type="match status" value="1"/>
</dbReference>
<dbReference type="EMBL" id="SOZI01000032">
    <property type="protein sequence ID" value="TNY22022.1"/>
    <property type="molecule type" value="Genomic_DNA"/>
</dbReference>
<dbReference type="GO" id="GO:0046872">
    <property type="term" value="F:metal ion binding"/>
    <property type="evidence" value="ECO:0007669"/>
    <property type="project" value="UniProtKB-KW"/>
</dbReference>
<comment type="similarity">
    <text evidence="2">Belongs to the histone deacetylase family.</text>
</comment>
<evidence type="ECO:0000256" key="5">
    <source>
        <dbReference type="ARBA" id="ARBA00022833"/>
    </source>
</evidence>
<dbReference type="Pfam" id="PF00850">
    <property type="entry name" value="Hist_deacetyl"/>
    <property type="match status" value="1"/>
</dbReference>
<dbReference type="Gene3D" id="3.40.800.20">
    <property type="entry name" value="Histone deacetylase domain"/>
    <property type="match status" value="1"/>
</dbReference>
<organism evidence="8 9">
    <name type="scientific">Rhodotorula diobovata</name>
    <dbReference type="NCBI Taxonomy" id="5288"/>
    <lineage>
        <taxon>Eukaryota</taxon>
        <taxon>Fungi</taxon>
        <taxon>Dikarya</taxon>
        <taxon>Basidiomycota</taxon>
        <taxon>Pucciniomycotina</taxon>
        <taxon>Microbotryomycetes</taxon>
        <taxon>Sporidiobolales</taxon>
        <taxon>Sporidiobolaceae</taxon>
        <taxon>Rhodotorula</taxon>
    </lineage>
</organism>
<keyword evidence="3" id="KW-0479">Metal-binding</keyword>
<feature type="domain" description="Histone deacetylase" evidence="7">
    <location>
        <begin position="83"/>
        <end position="335"/>
    </location>
</feature>
<protein>
    <submittedName>
        <fullName evidence="8">Putative acetylpolyamine aminohydrolase</fullName>
    </submittedName>
</protein>
<keyword evidence="9" id="KW-1185">Reference proteome</keyword>
<comment type="caution">
    <text evidence="8">The sequence shown here is derived from an EMBL/GenBank/DDBJ whole genome shotgun (WGS) entry which is preliminary data.</text>
</comment>
<evidence type="ECO:0000259" key="7">
    <source>
        <dbReference type="Pfam" id="PF00850"/>
    </source>
</evidence>
<dbReference type="Proteomes" id="UP000311382">
    <property type="component" value="Unassembled WGS sequence"/>
</dbReference>
<keyword evidence="5" id="KW-0862">Zinc</keyword>
<proteinExistence type="inferred from homology"/>
<dbReference type="InterPro" id="IPR037138">
    <property type="entry name" value="His_deacetylse_dom_sf"/>
</dbReference>
<feature type="region of interest" description="Disordered" evidence="6">
    <location>
        <begin position="340"/>
        <end position="390"/>
    </location>
</feature>
<dbReference type="PANTHER" id="PTHR10625">
    <property type="entry name" value="HISTONE DEACETYLASE HDAC1-RELATED"/>
    <property type="match status" value="1"/>
</dbReference>
<dbReference type="GO" id="GO:0040029">
    <property type="term" value="P:epigenetic regulation of gene expression"/>
    <property type="evidence" value="ECO:0007669"/>
    <property type="project" value="TreeGrafter"/>
</dbReference>
<dbReference type="GO" id="GO:0004407">
    <property type="term" value="F:histone deacetylase activity"/>
    <property type="evidence" value="ECO:0007669"/>
    <property type="project" value="TreeGrafter"/>
</dbReference>
<evidence type="ECO:0000256" key="4">
    <source>
        <dbReference type="ARBA" id="ARBA00022801"/>
    </source>
</evidence>
<dbReference type="GO" id="GO:0016787">
    <property type="term" value="F:hydrolase activity"/>
    <property type="evidence" value="ECO:0007669"/>
    <property type="project" value="UniProtKB-KW"/>
</dbReference>